<sequence length="1523" mass="157087">MDNIRARLPHPQEKLMASPPIFWRLVSAAAAALLVTSLASVAAIHGDTAPAAAAAAVTVAPVVSYDFDNDSGTTVVDSSSNGYDGSWVGTPAYVDGVSGKAAYVSASGDSAGSANFVKLPLVAGETDAKSSFSYEFWIDEQSRTSYGSIVSNQDFNSCNDPGLTLYNQAAQGVLEACWGQTAGGTKEYAHGVNPSAITGDWHHVAVVVDRSANTMTFYVDGARVAQNPSGSITANTAFDSGLAFSIGGFSGSAVDYGDGHTNAYIDNFAFYDQPIGADQIAADYASVNPVNVTTDGHGSATTSSTVPAKGQTVKLTATPALGYAFDSWTVQSPAGLAVGADGSFTAPGVPVAVKANFASLAVPSSDLTYDPSDPVKPILSYDFNRDSGTTVTDASGNGYTGNWTGPASYGAGVSGSAAHVTKGHNVKLDFVDGKTDASASYSFEFWIKENSYTGDAWIFANQTGGSCTDAALGYYNDSGSNGVVTGCYGTTAVHVDLGNPPIVGGWHQLAAVIDRTAGTVTWYVDGSVAGAVTKIASTLSLRSGLPYVLGQSGAVNYSNDVDALYDDVNFYDQAISASQITADYAATNPATHYPVTVDGGGHGTGFSTPFAPAAGGAVTLSSSPATGYHFDSWAPEVPPTLAITADGTFTEPNPGLPVTVKANYAPNSYTVNFDGNGADGGSMPSQTLTYDQSTTLPSGGFTRTGYTFVGWSTTKDFPVVYPNQGTVKNLAPSGSATLYALWMPAGSHFVTATGDSHVSVRTSVDLTGFAAEGSTVMLIATPATGYGFSWQVVSPAGLKIGADGSFTMPTQDVVVKAVSAPIHYTVAFDANGASSGTMAPETFSYDQQAALTADAFARTGYGFAGWATTSDGQPTYADGQKVGNLTSTDGDKITLYAVWRRLVATGDTVAPTLSYDFNGDLADNSGGGHTGTWRGTPAYVTGFDGLAASVSNGANYVELPLLAGQTDASSSFSYEFWTWEQTRTSFGPIMSNQSFTSCGNPGLTLFNHATAGQLESCFNGGSGDSPSNPPSIIGSWHHVAVVVDRGAALETIYVDGAVEGTKVIPVTSNFTSGLAFNIGGLSGSETDTGDGFTNAYVDDLAFFDKAVPAAQVANDYQATKPSDGTLLRKTPTSVPYNAGSTVAKGFVTDTFHAAAVLTGDQVSQPISGLWNGGAVTSYTKVSGDSWLKVGKDGVVTGTAPRQRTQDAAEVTVRATDGTTTSTIKVEIQVLGAGDAPRIQTATWNVWDAGSHSEDALKKDLAIIASNGFDVIGVQEDGGQYATQLAKALGWHAYEGGQGLGVVSAFPLSKSNTVDATSEAPAAGVTAEVLGRNLRVWDGALDEEDYGPYQACFQHVTSTSALAAGEKGTTRYAQAKAVAVAIRGDVKNASRTPVIFLGDLASPSRTDWTTATASAHCGVGATDWPATDAIFDTGLIDSYREANPNPVVAPGDTWSPFQKFHDAANNPEPQDRIDYVGYAGKSLKLVGSNTLVAGWPSVTNVGTSAWTSDHAAVTSTFTLAAGGR</sequence>
<dbReference type="Gene3D" id="3.60.10.10">
    <property type="entry name" value="Endonuclease/exonuclease/phosphatase"/>
    <property type="match status" value="1"/>
</dbReference>
<keyword evidence="2" id="KW-0732">Signal</keyword>
<dbReference type="SUPFAM" id="SSF56219">
    <property type="entry name" value="DNase I-like"/>
    <property type="match status" value="1"/>
</dbReference>
<dbReference type="Gene3D" id="2.60.40.4270">
    <property type="entry name" value="Listeria-Bacteroides repeat domain"/>
    <property type="match status" value="2"/>
</dbReference>
<dbReference type="InterPro" id="IPR013378">
    <property type="entry name" value="InlB-like_B-rpt"/>
</dbReference>
<evidence type="ECO:0000256" key="2">
    <source>
        <dbReference type="ARBA" id="ARBA00022729"/>
    </source>
</evidence>
<feature type="region of interest" description="Disordered" evidence="4">
    <location>
        <begin position="675"/>
        <end position="694"/>
    </location>
</feature>
<dbReference type="SMART" id="SM00560">
    <property type="entry name" value="LamGL"/>
    <property type="match status" value="2"/>
</dbReference>
<reference evidence="7" key="1">
    <citation type="journal article" date="2019" name="Int. J. Syst. Evol. Microbiol.">
        <title>The Global Catalogue of Microorganisms (GCM) 10K type strain sequencing project: providing services to taxonomists for standard genome sequencing and annotation.</title>
        <authorList>
            <consortium name="The Broad Institute Genomics Platform"/>
            <consortium name="The Broad Institute Genome Sequencing Center for Infectious Disease"/>
            <person name="Wu L."/>
            <person name="Ma J."/>
        </authorList>
    </citation>
    <scope>NUCLEOTIDE SEQUENCE [LARGE SCALE GENOMIC DNA]</scope>
    <source>
        <strain evidence="7">JCM 18304</strain>
    </source>
</reference>
<comment type="caution">
    <text evidence="6">The sequence shown here is derived from an EMBL/GenBank/DDBJ whole genome shotgun (WGS) entry which is preliminary data.</text>
</comment>
<evidence type="ECO:0000256" key="3">
    <source>
        <dbReference type="ARBA" id="ARBA00023157"/>
    </source>
</evidence>
<organism evidence="6 7">
    <name type="scientific">Rugosimonospora acidiphila</name>
    <dbReference type="NCBI Taxonomy" id="556531"/>
    <lineage>
        <taxon>Bacteria</taxon>
        <taxon>Bacillati</taxon>
        <taxon>Actinomycetota</taxon>
        <taxon>Actinomycetes</taxon>
        <taxon>Micromonosporales</taxon>
        <taxon>Micromonosporaceae</taxon>
        <taxon>Rugosimonospora</taxon>
    </lineage>
</organism>
<dbReference type="InterPro" id="IPR044060">
    <property type="entry name" value="Bacterial_rp_domain"/>
</dbReference>
<keyword evidence="7" id="KW-1185">Reference proteome</keyword>
<dbReference type="EMBL" id="BAABJQ010000003">
    <property type="protein sequence ID" value="GAA5180143.1"/>
    <property type="molecule type" value="Genomic_DNA"/>
</dbReference>
<dbReference type="InterPro" id="IPR036691">
    <property type="entry name" value="Endo/exonu/phosph_ase_sf"/>
</dbReference>
<evidence type="ECO:0000256" key="4">
    <source>
        <dbReference type="SAM" id="MobiDB-lite"/>
    </source>
</evidence>
<feature type="domain" description="LamG-like jellyroll fold" evidence="5">
    <location>
        <begin position="130"/>
        <end position="278"/>
    </location>
</feature>
<dbReference type="InterPro" id="IPR006558">
    <property type="entry name" value="LamG-like"/>
</dbReference>
<dbReference type="Pfam" id="PF09479">
    <property type="entry name" value="Flg_new"/>
    <property type="match status" value="2"/>
</dbReference>
<dbReference type="InterPro" id="IPR013320">
    <property type="entry name" value="ConA-like_dom_sf"/>
</dbReference>
<feature type="compositionally biased region" description="Polar residues" evidence="4">
    <location>
        <begin position="683"/>
        <end position="694"/>
    </location>
</feature>
<evidence type="ECO:0000256" key="1">
    <source>
        <dbReference type="ARBA" id="ARBA00004196"/>
    </source>
</evidence>
<evidence type="ECO:0000313" key="7">
    <source>
        <dbReference type="Proteomes" id="UP001501570"/>
    </source>
</evidence>
<gene>
    <name evidence="6" type="ORF">GCM10023322_11780</name>
</gene>
<dbReference type="Gene3D" id="2.60.120.200">
    <property type="match status" value="3"/>
</dbReference>
<dbReference type="InterPro" id="IPR042229">
    <property type="entry name" value="Listeria/Bacterioides_rpt_sf"/>
</dbReference>
<comment type="subcellular location">
    <subcellularLocation>
        <location evidence="1">Cell envelope</location>
    </subcellularLocation>
</comment>
<feature type="domain" description="LamG-like jellyroll fold" evidence="5">
    <location>
        <begin position="439"/>
        <end position="578"/>
    </location>
</feature>
<dbReference type="NCBIfam" id="TIGR02543">
    <property type="entry name" value="List_Bact_rpt"/>
    <property type="match status" value="1"/>
</dbReference>
<dbReference type="PANTHER" id="PTHR41349:SF1">
    <property type="entry name" value="PROTEIN CBG08683"/>
    <property type="match status" value="1"/>
</dbReference>
<evidence type="ECO:0000259" key="5">
    <source>
        <dbReference type="SMART" id="SM00560"/>
    </source>
</evidence>
<proteinExistence type="predicted"/>
<dbReference type="Pfam" id="PF18998">
    <property type="entry name" value="Flg_new_2"/>
    <property type="match status" value="3"/>
</dbReference>
<protein>
    <recommendedName>
        <fullName evidence="5">LamG-like jellyroll fold domain-containing protein</fullName>
    </recommendedName>
</protein>
<dbReference type="Pfam" id="PF13385">
    <property type="entry name" value="Laminin_G_3"/>
    <property type="match status" value="3"/>
</dbReference>
<evidence type="ECO:0000313" key="6">
    <source>
        <dbReference type="EMBL" id="GAA5180143.1"/>
    </source>
</evidence>
<keyword evidence="3" id="KW-1015">Disulfide bond</keyword>
<dbReference type="PANTHER" id="PTHR41349">
    <property type="match status" value="1"/>
</dbReference>
<name>A0ABP9RMJ0_9ACTN</name>
<dbReference type="Proteomes" id="UP001501570">
    <property type="component" value="Unassembled WGS sequence"/>
</dbReference>
<dbReference type="SUPFAM" id="SSF49899">
    <property type="entry name" value="Concanavalin A-like lectins/glucanases"/>
    <property type="match status" value="3"/>
</dbReference>
<accession>A0ABP9RMJ0</accession>